<dbReference type="RefSeq" id="WP_113031019.1">
    <property type="nucleotide sequence ID" value="NZ_QMFB01000005.1"/>
</dbReference>
<keyword evidence="2" id="KW-0812">Transmembrane</keyword>
<keyword evidence="2" id="KW-0472">Membrane</keyword>
<protein>
    <submittedName>
        <fullName evidence="3">Uncharacterized protein</fullName>
    </submittedName>
</protein>
<accession>A0A329MN64</accession>
<comment type="caution">
    <text evidence="3">The sequence shown here is derived from an EMBL/GenBank/DDBJ whole genome shotgun (WGS) entry which is preliminary data.</text>
</comment>
<feature type="region of interest" description="Disordered" evidence="1">
    <location>
        <begin position="1"/>
        <end position="23"/>
    </location>
</feature>
<dbReference type="EMBL" id="QMFB01000005">
    <property type="protein sequence ID" value="RAV21315.1"/>
    <property type="molecule type" value="Genomic_DNA"/>
</dbReference>
<dbReference type="Proteomes" id="UP000250369">
    <property type="component" value="Unassembled WGS sequence"/>
</dbReference>
<evidence type="ECO:0000256" key="1">
    <source>
        <dbReference type="SAM" id="MobiDB-lite"/>
    </source>
</evidence>
<name>A0A329MN64_9BACL</name>
<feature type="transmembrane region" description="Helical" evidence="2">
    <location>
        <begin position="32"/>
        <end position="51"/>
    </location>
</feature>
<gene>
    <name evidence="3" type="ORF">DQG23_11710</name>
</gene>
<keyword evidence="4" id="KW-1185">Reference proteome</keyword>
<sequence length="693" mass="73371">MSDNRIPDNANVQEHSSEDAMETNGKMTRRKLLASLGIAGAAIAFSGPAALGKAASGPPAWGRTSSHASVTEAVYGEPGWEPACLESIADLLSIASPEECVCVYVKSYYAGNHVGGGMFAWNAASTETDNGVTVFSPPGIATGRWVRANDEVITPYHAGAVDNTDASDALDRFADFVMTDNGKTQIRVVGNFTISRPLDFDCTGQASIHWDLKLKALNAMRYMIALRGSKVVSSGAIEVVGTGTIGTFSTMTVEYGVVLNGVQSSKLPKIKTSLMKYFGIVTDENGLIGIPVQSPAYHNNTCVEIDSILARDCGCSQIAPWSNNNTSYTYSNPVHTGTSGTANQRTTITVSGLPYDSNLITNPVFAVINGITYKVEATDFTNKTVALFPWMETAEPTSGAIKFIFGGALFSVGPNAGPTKVGLIDAIRCGTGVLDAALYGVNVTSITTQFCGIGSAVGYSGSSLSPQTSAYIGFYTEAVYRNLVFIGSGSCQILNRYGSFNGEPFINCERIAPNNRTGDYGAFADTIGWKRFYMPNSLDNMLDGAYYKGRSRNQDLLGASISISPTGVVPRLYKKNAWTVNLLNVEIANKYKGVDDAMIGFIGTGTNGAPTGAFTFNPPSGWKVNGATSASFSGFGGPAVFLCYWEIAAKNIMVSLLSQKAAAQSDSTAADVDTLKNDFNALLSKLRNAGLMA</sequence>
<dbReference type="OrthoDB" id="1551157at2"/>
<reference evidence="3 4" key="1">
    <citation type="journal article" date="2009" name="Int. J. Syst. Evol. Microbiol.">
        <title>Paenibacillus contaminans sp. nov., isolated from a contaminated laboratory plate.</title>
        <authorList>
            <person name="Chou J.H."/>
            <person name="Lee J.H."/>
            <person name="Lin M.C."/>
            <person name="Chang P.S."/>
            <person name="Arun A.B."/>
            <person name="Young C.C."/>
            <person name="Chen W.M."/>
        </authorList>
    </citation>
    <scope>NUCLEOTIDE SEQUENCE [LARGE SCALE GENOMIC DNA]</scope>
    <source>
        <strain evidence="3 4">CKOBP-6</strain>
    </source>
</reference>
<organism evidence="3 4">
    <name type="scientific">Paenibacillus contaminans</name>
    <dbReference type="NCBI Taxonomy" id="450362"/>
    <lineage>
        <taxon>Bacteria</taxon>
        <taxon>Bacillati</taxon>
        <taxon>Bacillota</taxon>
        <taxon>Bacilli</taxon>
        <taxon>Bacillales</taxon>
        <taxon>Paenibacillaceae</taxon>
        <taxon>Paenibacillus</taxon>
    </lineage>
</organism>
<evidence type="ECO:0000313" key="3">
    <source>
        <dbReference type="EMBL" id="RAV21315.1"/>
    </source>
</evidence>
<evidence type="ECO:0000256" key="2">
    <source>
        <dbReference type="SAM" id="Phobius"/>
    </source>
</evidence>
<evidence type="ECO:0000313" key="4">
    <source>
        <dbReference type="Proteomes" id="UP000250369"/>
    </source>
</evidence>
<keyword evidence="2" id="KW-1133">Transmembrane helix</keyword>
<dbReference type="Gene3D" id="6.10.140.1630">
    <property type="match status" value="1"/>
</dbReference>
<dbReference type="PROSITE" id="PS51318">
    <property type="entry name" value="TAT"/>
    <property type="match status" value="1"/>
</dbReference>
<proteinExistence type="predicted"/>
<dbReference type="InterPro" id="IPR006311">
    <property type="entry name" value="TAT_signal"/>
</dbReference>
<dbReference type="AlphaFoldDB" id="A0A329MN64"/>